<reference evidence="2" key="1">
    <citation type="journal article" date="2023" name="Mol. Phylogenet. Evol.">
        <title>Genome-scale phylogeny and comparative genomics of the fungal order Sordariales.</title>
        <authorList>
            <person name="Hensen N."/>
            <person name="Bonometti L."/>
            <person name="Westerberg I."/>
            <person name="Brannstrom I.O."/>
            <person name="Guillou S."/>
            <person name="Cros-Aarteil S."/>
            <person name="Calhoun S."/>
            <person name="Haridas S."/>
            <person name="Kuo A."/>
            <person name="Mondo S."/>
            <person name="Pangilinan J."/>
            <person name="Riley R."/>
            <person name="LaButti K."/>
            <person name="Andreopoulos B."/>
            <person name="Lipzen A."/>
            <person name="Chen C."/>
            <person name="Yan M."/>
            <person name="Daum C."/>
            <person name="Ng V."/>
            <person name="Clum A."/>
            <person name="Steindorff A."/>
            <person name="Ohm R.A."/>
            <person name="Martin F."/>
            <person name="Silar P."/>
            <person name="Natvig D.O."/>
            <person name="Lalanne C."/>
            <person name="Gautier V."/>
            <person name="Ament-Velasquez S.L."/>
            <person name="Kruys A."/>
            <person name="Hutchinson M.I."/>
            <person name="Powell A.J."/>
            <person name="Barry K."/>
            <person name="Miller A.N."/>
            <person name="Grigoriev I.V."/>
            <person name="Debuchy R."/>
            <person name="Gladieux P."/>
            <person name="Hiltunen Thoren M."/>
            <person name="Johannesson H."/>
        </authorList>
    </citation>
    <scope>NUCLEOTIDE SEQUENCE</scope>
    <source>
        <strain evidence="2">CBS 123565</strain>
    </source>
</reference>
<dbReference type="EMBL" id="MU853420">
    <property type="protein sequence ID" value="KAK4132070.1"/>
    <property type="molecule type" value="Genomic_DNA"/>
</dbReference>
<protein>
    <recommendedName>
        <fullName evidence="4">BTB domain-containing protein</fullName>
    </recommendedName>
</protein>
<name>A0AAN6UG37_9PEZI</name>
<evidence type="ECO:0008006" key="4">
    <source>
        <dbReference type="Google" id="ProtNLM"/>
    </source>
</evidence>
<evidence type="ECO:0000313" key="2">
    <source>
        <dbReference type="EMBL" id="KAK4132070.1"/>
    </source>
</evidence>
<evidence type="ECO:0000256" key="1">
    <source>
        <dbReference type="SAM" id="MobiDB-lite"/>
    </source>
</evidence>
<reference evidence="2" key="2">
    <citation type="submission" date="2023-05" db="EMBL/GenBank/DDBJ databases">
        <authorList>
            <consortium name="Lawrence Berkeley National Laboratory"/>
            <person name="Steindorff A."/>
            <person name="Hensen N."/>
            <person name="Bonometti L."/>
            <person name="Westerberg I."/>
            <person name="Brannstrom I.O."/>
            <person name="Guillou S."/>
            <person name="Cros-Aarteil S."/>
            <person name="Calhoun S."/>
            <person name="Haridas S."/>
            <person name="Kuo A."/>
            <person name="Mondo S."/>
            <person name="Pangilinan J."/>
            <person name="Riley R."/>
            <person name="Labutti K."/>
            <person name="Andreopoulos B."/>
            <person name="Lipzen A."/>
            <person name="Chen C."/>
            <person name="Yanf M."/>
            <person name="Daum C."/>
            <person name="Ng V."/>
            <person name="Clum A."/>
            <person name="Ohm R."/>
            <person name="Martin F."/>
            <person name="Silar P."/>
            <person name="Natvig D."/>
            <person name="Lalanne C."/>
            <person name="Gautier V."/>
            <person name="Ament-Velasquez S.L."/>
            <person name="Kruys A."/>
            <person name="Hutchinson M.I."/>
            <person name="Powell A.J."/>
            <person name="Barry K."/>
            <person name="Miller A.N."/>
            <person name="Grigoriev I.V."/>
            <person name="Debuchy R."/>
            <person name="Gladieux P."/>
            <person name="Thoren M.H."/>
            <person name="Johannesson H."/>
        </authorList>
    </citation>
    <scope>NUCLEOTIDE SEQUENCE</scope>
    <source>
        <strain evidence="2">CBS 123565</strain>
    </source>
</reference>
<gene>
    <name evidence="2" type="ORF">BT67DRAFT_484645</name>
</gene>
<feature type="region of interest" description="Disordered" evidence="1">
    <location>
        <begin position="328"/>
        <end position="361"/>
    </location>
</feature>
<dbReference type="Proteomes" id="UP001304895">
    <property type="component" value="Unassembled WGS sequence"/>
</dbReference>
<sequence length="361" mass="40215">MYDHTLDPLGDVILTLKNPNAPFATWHRVTCSSDNCYPSTAEPVGTEEPLATEERPVVIHEPITFLVSSRHLILASPVLKAALTGGWNESIARETDGPREISTEGWDVQAMIIIMDIIHHKWSQVPREVDLELLAKIAAVVDYYQTYEMGQFMGTLWVERLRTPLPDSYGREIILWLCISSVFRDAEVFRHATRVAIRQCPRDLETLELPIPSAVVDEINNRRKNVAQEITMGLSNLERKFLLGEGGCNDACRSIQLGTLMQKMHSLKLLDRDLGQPLQDGMSLSEFIDRVREIEPPTWYGDSSDCTNSHRDKSLSNCCSLKPHRCTRSPKLSGEASGGGLFSSGAFPDPSGPAPARSLFG</sequence>
<dbReference type="AlphaFoldDB" id="A0AAN6UG37"/>
<proteinExistence type="predicted"/>
<accession>A0AAN6UG37</accession>
<comment type="caution">
    <text evidence="2">The sequence shown here is derived from an EMBL/GenBank/DDBJ whole genome shotgun (WGS) entry which is preliminary data.</text>
</comment>
<keyword evidence="3" id="KW-1185">Reference proteome</keyword>
<evidence type="ECO:0000313" key="3">
    <source>
        <dbReference type="Proteomes" id="UP001304895"/>
    </source>
</evidence>
<organism evidence="2 3">
    <name type="scientific">Trichocladium antarcticum</name>
    <dbReference type="NCBI Taxonomy" id="1450529"/>
    <lineage>
        <taxon>Eukaryota</taxon>
        <taxon>Fungi</taxon>
        <taxon>Dikarya</taxon>
        <taxon>Ascomycota</taxon>
        <taxon>Pezizomycotina</taxon>
        <taxon>Sordariomycetes</taxon>
        <taxon>Sordariomycetidae</taxon>
        <taxon>Sordariales</taxon>
        <taxon>Chaetomiaceae</taxon>
        <taxon>Trichocladium</taxon>
    </lineage>
</organism>